<dbReference type="Proteomes" id="UP000474640">
    <property type="component" value="Unassembled WGS sequence"/>
</dbReference>
<comment type="caution">
    <text evidence="1">The sequence shown here is derived from an EMBL/GenBank/DDBJ whole genome shotgun (WGS) entry which is preliminary data.</text>
</comment>
<reference evidence="1 2" key="1">
    <citation type="submission" date="2020-01" db="EMBL/GenBank/DDBJ databases">
        <authorList>
            <person name="Palmer J.M."/>
        </authorList>
    </citation>
    <scope>NUCLEOTIDE SEQUENCE [LARGE SCALE GENOMIC DNA]</scope>
    <source>
        <strain evidence="1 2">TWF970</strain>
    </source>
</reference>
<name>A0A7C8VNQ8_ORBOL</name>
<organism evidence="1 2">
    <name type="scientific">Orbilia oligospora</name>
    <name type="common">Nematode-trapping fungus</name>
    <name type="synonym">Arthrobotrys oligospora</name>
    <dbReference type="NCBI Taxonomy" id="2813651"/>
    <lineage>
        <taxon>Eukaryota</taxon>
        <taxon>Fungi</taxon>
        <taxon>Dikarya</taxon>
        <taxon>Ascomycota</taxon>
        <taxon>Pezizomycotina</taxon>
        <taxon>Orbiliomycetes</taxon>
        <taxon>Orbiliales</taxon>
        <taxon>Orbiliaceae</taxon>
        <taxon>Orbilia</taxon>
    </lineage>
</organism>
<evidence type="ECO:0000313" key="2">
    <source>
        <dbReference type="Proteomes" id="UP000474640"/>
    </source>
</evidence>
<dbReference type="OrthoDB" id="5335338at2759"/>
<dbReference type="AlphaFoldDB" id="A0A7C8VNQ8"/>
<sequence>MVYDEAPCFACTWDPAGLLRDRLHEKYGHAELWYFHFGNLARLDPWNQYLDFAGARGLHDTQSKATISLLQNPLPIMCHWRTRQHTVCGCRVRKDSRTPGNRCGTPREPGNSWCPNFNLPFNLDIEMEDTECQWHRDIAVLRRHIATENAAIPRYTNLPTTLEAAQARLVEWNRRLSAKLAEPIPWSDGAR</sequence>
<evidence type="ECO:0000313" key="1">
    <source>
        <dbReference type="EMBL" id="KAF3289887.1"/>
    </source>
</evidence>
<protein>
    <submittedName>
        <fullName evidence="1">Uncharacterized protein</fullName>
    </submittedName>
</protein>
<accession>A0A7C8VNQ8</accession>
<dbReference type="EMBL" id="JAABOJ010000002">
    <property type="protein sequence ID" value="KAF3289887.1"/>
    <property type="molecule type" value="Genomic_DNA"/>
</dbReference>
<proteinExistence type="predicted"/>
<gene>
    <name evidence="1" type="ORF">TWF970_003631</name>
</gene>